<keyword evidence="2" id="KW-1185">Reference proteome</keyword>
<comment type="caution">
    <text evidence="1">The sequence shown here is derived from an EMBL/GenBank/DDBJ whole genome shotgun (WGS) entry which is preliminary data.</text>
</comment>
<accession>A0ACC0AFW2</accession>
<sequence length="235" mass="26596">MESYYTFSKMKRKELDDVNDDFSDFSLSSPARKIRRLDADLPPIIEEEEPDISIGFEQPELERTFGNNCRRGVVIEELPDIPENEERALVVFKPVSTPLVQSSNFSVSVDPRFISGFKNKALWSNQSSPWISSQNEPADQEEKSGSANKCLAVVPWMPMQLPSVAGCEAFPEADPADMMEAEEMEGVTMDIEDGSVGMDQRSEMNMTEGLHQWQQQHCMIPQPPQNVSTPLVWYQ</sequence>
<gene>
    <name evidence="1" type="ORF">M9H77_28125</name>
</gene>
<name>A0ACC0AFW2_CATRO</name>
<dbReference type="EMBL" id="CM044706">
    <property type="protein sequence ID" value="KAI5659332.1"/>
    <property type="molecule type" value="Genomic_DNA"/>
</dbReference>
<evidence type="ECO:0000313" key="1">
    <source>
        <dbReference type="EMBL" id="KAI5659332.1"/>
    </source>
</evidence>
<dbReference type="Proteomes" id="UP001060085">
    <property type="component" value="Linkage Group LG06"/>
</dbReference>
<reference evidence="2" key="1">
    <citation type="journal article" date="2023" name="Nat. Plants">
        <title>Single-cell RNA sequencing provides a high-resolution roadmap for understanding the multicellular compartmentation of specialized metabolism.</title>
        <authorList>
            <person name="Sun S."/>
            <person name="Shen X."/>
            <person name="Li Y."/>
            <person name="Li Y."/>
            <person name="Wang S."/>
            <person name="Li R."/>
            <person name="Zhang H."/>
            <person name="Shen G."/>
            <person name="Guo B."/>
            <person name="Wei J."/>
            <person name="Xu J."/>
            <person name="St-Pierre B."/>
            <person name="Chen S."/>
            <person name="Sun C."/>
        </authorList>
    </citation>
    <scope>NUCLEOTIDE SEQUENCE [LARGE SCALE GENOMIC DNA]</scope>
</reference>
<protein>
    <submittedName>
        <fullName evidence="1">Uncharacterized protein</fullName>
    </submittedName>
</protein>
<organism evidence="1 2">
    <name type="scientific">Catharanthus roseus</name>
    <name type="common">Madagascar periwinkle</name>
    <name type="synonym">Vinca rosea</name>
    <dbReference type="NCBI Taxonomy" id="4058"/>
    <lineage>
        <taxon>Eukaryota</taxon>
        <taxon>Viridiplantae</taxon>
        <taxon>Streptophyta</taxon>
        <taxon>Embryophyta</taxon>
        <taxon>Tracheophyta</taxon>
        <taxon>Spermatophyta</taxon>
        <taxon>Magnoliopsida</taxon>
        <taxon>eudicotyledons</taxon>
        <taxon>Gunneridae</taxon>
        <taxon>Pentapetalae</taxon>
        <taxon>asterids</taxon>
        <taxon>lamiids</taxon>
        <taxon>Gentianales</taxon>
        <taxon>Apocynaceae</taxon>
        <taxon>Rauvolfioideae</taxon>
        <taxon>Vinceae</taxon>
        <taxon>Catharanthinae</taxon>
        <taxon>Catharanthus</taxon>
    </lineage>
</organism>
<proteinExistence type="predicted"/>
<evidence type="ECO:0000313" key="2">
    <source>
        <dbReference type="Proteomes" id="UP001060085"/>
    </source>
</evidence>